<dbReference type="Proteomes" id="UP001470809">
    <property type="component" value="Chromosome"/>
</dbReference>
<accession>A0AAN0NKF7</accession>
<organism evidence="2 3">
    <name type="scientific">Yoonia rhodophyticola</name>
    <dbReference type="NCBI Taxonomy" id="3137370"/>
    <lineage>
        <taxon>Bacteria</taxon>
        <taxon>Pseudomonadati</taxon>
        <taxon>Pseudomonadota</taxon>
        <taxon>Alphaproteobacteria</taxon>
        <taxon>Rhodobacterales</taxon>
        <taxon>Paracoccaceae</taxon>
        <taxon>Yoonia</taxon>
    </lineage>
</organism>
<dbReference type="Gene3D" id="3.40.630.30">
    <property type="match status" value="1"/>
</dbReference>
<dbReference type="InterPro" id="IPR000182">
    <property type="entry name" value="GNAT_dom"/>
</dbReference>
<dbReference type="Pfam" id="PF13302">
    <property type="entry name" value="Acetyltransf_3"/>
    <property type="match status" value="1"/>
</dbReference>
<dbReference type="KEGG" id="yrh:AABB31_20125"/>
<dbReference type="GO" id="GO:0016747">
    <property type="term" value="F:acyltransferase activity, transferring groups other than amino-acyl groups"/>
    <property type="evidence" value="ECO:0007669"/>
    <property type="project" value="InterPro"/>
</dbReference>
<gene>
    <name evidence="2" type="ORF">AABB31_20125</name>
</gene>
<dbReference type="EC" id="2.3.-.-" evidence="2"/>
<sequence length="166" mass="18176">MIPTLQTERLILRPYRRADFTPYAAFFASPRSGHMGGPIDRDAAWTWFTNDIAAWALYGFGTLAVELNGQMAGAVGLVHPPDFPEPECGWFIFDGYVGAGLATEAGRAMIDHTFATTRLDSIVSYIGQTNAASIRVAEKLGGVHDQDAETPPYDGTLVYRYRRGEG</sequence>
<keyword evidence="2" id="KW-0012">Acyltransferase</keyword>
<evidence type="ECO:0000259" key="1">
    <source>
        <dbReference type="PROSITE" id="PS51186"/>
    </source>
</evidence>
<dbReference type="RefSeq" id="WP_373635182.1">
    <property type="nucleotide sequence ID" value="NZ_CP151767.2"/>
</dbReference>
<evidence type="ECO:0000313" key="2">
    <source>
        <dbReference type="EMBL" id="WZU67230.2"/>
    </source>
</evidence>
<dbReference type="SUPFAM" id="SSF55729">
    <property type="entry name" value="Acyl-CoA N-acyltransferases (Nat)"/>
    <property type="match status" value="1"/>
</dbReference>
<dbReference type="PROSITE" id="PS51186">
    <property type="entry name" value="GNAT"/>
    <property type="match status" value="1"/>
</dbReference>
<protein>
    <submittedName>
        <fullName evidence="2">GNAT family N-acetyltransferase</fullName>
        <ecNumber evidence="2">2.3.-.-</ecNumber>
    </submittedName>
</protein>
<feature type="domain" description="N-acetyltransferase" evidence="1">
    <location>
        <begin position="10"/>
        <end position="164"/>
    </location>
</feature>
<reference evidence="2" key="1">
    <citation type="submission" date="2024-08" db="EMBL/GenBank/DDBJ databases">
        <title>Phylogenomic analyses of a clade within the roseobacter group suggest taxonomic reassignments of species of the genera Aestuariivita, Citreicella, Loktanella, Nautella, Pelagibaca, Ruegeria, Thalassobius, Thiobacimonas and Tropicibacter, and the proposal o.</title>
        <authorList>
            <person name="Jeon C.O."/>
        </authorList>
    </citation>
    <scope>NUCLEOTIDE SEQUENCE</scope>
    <source>
        <strain evidence="2">SS1-5</strain>
    </source>
</reference>
<proteinExistence type="predicted"/>
<dbReference type="PANTHER" id="PTHR43792:SF1">
    <property type="entry name" value="N-ACETYLTRANSFERASE DOMAIN-CONTAINING PROTEIN"/>
    <property type="match status" value="1"/>
</dbReference>
<dbReference type="EMBL" id="CP151767">
    <property type="protein sequence ID" value="WZU67230.2"/>
    <property type="molecule type" value="Genomic_DNA"/>
</dbReference>
<keyword evidence="3" id="KW-1185">Reference proteome</keyword>
<dbReference type="PANTHER" id="PTHR43792">
    <property type="entry name" value="GNAT FAMILY, PUTATIVE (AFU_ORTHOLOGUE AFUA_3G00765)-RELATED-RELATED"/>
    <property type="match status" value="1"/>
</dbReference>
<evidence type="ECO:0000313" key="3">
    <source>
        <dbReference type="Proteomes" id="UP001470809"/>
    </source>
</evidence>
<dbReference type="InterPro" id="IPR051531">
    <property type="entry name" value="N-acetyltransferase"/>
</dbReference>
<dbReference type="AlphaFoldDB" id="A0AAN0NKF7"/>
<keyword evidence="2" id="KW-0808">Transferase</keyword>
<dbReference type="InterPro" id="IPR016181">
    <property type="entry name" value="Acyl_CoA_acyltransferase"/>
</dbReference>
<name>A0AAN0NKF7_9RHOB</name>